<dbReference type="RefSeq" id="WP_168884401.1">
    <property type="nucleotide sequence ID" value="NZ_JABAIL010000007.1"/>
</dbReference>
<keyword evidence="3" id="KW-1185">Reference proteome</keyword>
<dbReference type="Proteomes" id="UP000585050">
    <property type="component" value="Unassembled WGS sequence"/>
</dbReference>
<comment type="caution">
    <text evidence="2">The sequence shown here is derived from an EMBL/GenBank/DDBJ whole genome shotgun (WGS) entry which is preliminary data.</text>
</comment>
<proteinExistence type="predicted"/>
<dbReference type="EMBL" id="JABAIL010000007">
    <property type="protein sequence ID" value="NLR93693.1"/>
    <property type="molecule type" value="Genomic_DNA"/>
</dbReference>
<evidence type="ECO:0000313" key="2">
    <source>
        <dbReference type="EMBL" id="NLR93693.1"/>
    </source>
</evidence>
<evidence type="ECO:0000256" key="1">
    <source>
        <dbReference type="SAM" id="Coils"/>
    </source>
</evidence>
<keyword evidence="1" id="KW-0175">Coiled coil</keyword>
<protein>
    <submittedName>
        <fullName evidence="2">Uncharacterized protein</fullName>
    </submittedName>
</protein>
<gene>
    <name evidence="2" type="ORF">HGP29_21010</name>
</gene>
<evidence type="ECO:0000313" key="3">
    <source>
        <dbReference type="Proteomes" id="UP000585050"/>
    </source>
</evidence>
<feature type="coiled-coil region" evidence="1">
    <location>
        <begin position="20"/>
        <end position="47"/>
    </location>
</feature>
<organism evidence="2 3">
    <name type="scientific">Flammeovirga agarivorans</name>
    <dbReference type="NCBI Taxonomy" id="2726742"/>
    <lineage>
        <taxon>Bacteria</taxon>
        <taxon>Pseudomonadati</taxon>
        <taxon>Bacteroidota</taxon>
        <taxon>Cytophagia</taxon>
        <taxon>Cytophagales</taxon>
        <taxon>Flammeovirgaceae</taxon>
        <taxon>Flammeovirga</taxon>
    </lineage>
</organism>
<accession>A0A7X8XY22</accession>
<dbReference type="AlphaFoldDB" id="A0A7X8XY22"/>
<name>A0A7X8XY22_9BACT</name>
<reference evidence="2 3" key="1">
    <citation type="submission" date="2020-04" db="EMBL/GenBank/DDBJ databases">
        <title>Flammeovirga sp. SR4, a novel species isolated from seawater.</title>
        <authorList>
            <person name="Wang X."/>
        </authorList>
    </citation>
    <scope>NUCLEOTIDE SEQUENCE [LARGE SCALE GENOMIC DNA]</scope>
    <source>
        <strain evidence="2 3">SR4</strain>
    </source>
</reference>
<sequence>MIKQLFSILCISILFFNASCTTQKEVVEELEEEQEQNEEDLETEFDLPTLVSDSTLSFLRGDDTLSASIQDLDLEYLEITTVVLEHNNQQISEGIFSEDSTSINFPIDSKELPEGFVNLEVKLFLKEVLSEEEVEVTTTISMEVDNYFPAIFYESNYIQLQYFSYTDVWTAFSIDLFYADLEYNRITDIYNVANIEGDSLTLEIPEGYEGQEYFLCKLINNTQENPSSNGSTVTSVINSMYIDEISSNGSSKINYASSSNKGDYKSVTVAINNSIDYSFSGRYGKYETTTKDGYQFTTFENIIDPTAIKRVTLNDLVISSGDNSNIVVLSYINNGDTLWVEEDQLTEPTDWKALPYKDRERLLVSCFVKSDGIVGQIYNMFDFYDENNIEYYKTRKVLNENTEVIYSLRADNNQTEYYSLLTTTTKELPFTNYRNFYSPEDFGISIQDGDVTINNHNADYFYKFVMVKELDQSNPNFRQAIYITLNKSNHLTREFNFNLSSLNQENTNTLFDNLPLNYEVNVTNYDDSYYDALNNGAFKVNWDLE</sequence>